<sequence length="86" mass="9795">MATEFHMSPLQMSNDLSLERNDPTIRHRPFSAGETIPNTPFTGAERKENDEMGCSKGFWGGGVRCAWVESRDVWERSAPIGWRRIV</sequence>
<reference evidence="2 3" key="1">
    <citation type="submission" date="2021-06" db="EMBL/GenBank/DDBJ databases">
        <title>Caerostris extrusa draft genome.</title>
        <authorList>
            <person name="Kono N."/>
            <person name="Arakawa K."/>
        </authorList>
    </citation>
    <scope>NUCLEOTIDE SEQUENCE [LARGE SCALE GENOMIC DNA]</scope>
</reference>
<protein>
    <submittedName>
        <fullName evidence="2">Uncharacterized protein</fullName>
    </submittedName>
</protein>
<comment type="caution">
    <text evidence="2">The sequence shown here is derived from an EMBL/GenBank/DDBJ whole genome shotgun (WGS) entry which is preliminary data.</text>
</comment>
<evidence type="ECO:0000256" key="1">
    <source>
        <dbReference type="SAM" id="MobiDB-lite"/>
    </source>
</evidence>
<name>A0AAV4N9J7_CAEEX</name>
<evidence type="ECO:0000313" key="2">
    <source>
        <dbReference type="EMBL" id="GIX80366.1"/>
    </source>
</evidence>
<feature type="region of interest" description="Disordered" evidence="1">
    <location>
        <begin position="1"/>
        <end position="51"/>
    </location>
</feature>
<proteinExistence type="predicted"/>
<organism evidence="2 3">
    <name type="scientific">Caerostris extrusa</name>
    <name type="common">Bark spider</name>
    <name type="synonym">Caerostris bankana</name>
    <dbReference type="NCBI Taxonomy" id="172846"/>
    <lineage>
        <taxon>Eukaryota</taxon>
        <taxon>Metazoa</taxon>
        <taxon>Ecdysozoa</taxon>
        <taxon>Arthropoda</taxon>
        <taxon>Chelicerata</taxon>
        <taxon>Arachnida</taxon>
        <taxon>Araneae</taxon>
        <taxon>Araneomorphae</taxon>
        <taxon>Entelegynae</taxon>
        <taxon>Araneoidea</taxon>
        <taxon>Araneidae</taxon>
        <taxon>Caerostris</taxon>
    </lineage>
</organism>
<keyword evidence="3" id="KW-1185">Reference proteome</keyword>
<accession>A0AAV4N9J7</accession>
<dbReference type="Proteomes" id="UP001054945">
    <property type="component" value="Unassembled WGS sequence"/>
</dbReference>
<gene>
    <name evidence="2" type="ORF">CEXT_730081</name>
</gene>
<evidence type="ECO:0000313" key="3">
    <source>
        <dbReference type="Proteomes" id="UP001054945"/>
    </source>
</evidence>
<dbReference type="EMBL" id="BPLR01020589">
    <property type="protein sequence ID" value="GIX80366.1"/>
    <property type="molecule type" value="Genomic_DNA"/>
</dbReference>
<dbReference type="AlphaFoldDB" id="A0AAV4N9J7"/>